<dbReference type="CDD" id="cd00075">
    <property type="entry name" value="HATPase"/>
    <property type="match status" value="1"/>
</dbReference>
<reference evidence="17 18" key="1">
    <citation type="journal article" date="2021" name="Int. J. Syst. Evol. Microbiol.">
        <title>Streptococcus vicugnae sp. nov., isolated from faeces of alpacas (Vicugna pacos) and cattle (Bos taurus), Streptococcus zalophi sp. nov., and Streptococcus pacificus sp. nov., isolated from respiratory tract of California sea lions (Zalophus californianus).</title>
        <authorList>
            <person name="Volokhov D.V."/>
            <person name="Zagorodnyaya T.A."/>
            <person name="Shen Z."/>
            <person name="Blom J."/>
            <person name="Furtak V.A."/>
            <person name="Eisenberg T."/>
            <person name="Fan P."/>
            <person name="Jeong K.C."/>
            <person name="Gao Y."/>
            <person name="Zhang S."/>
            <person name="Amselle M."/>
        </authorList>
    </citation>
    <scope>NUCLEOTIDE SEQUENCE [LARGE SCALE GENOMIC DNA]</scope>
    <source>
        <strain evidence="17 18">CSL7591</strain>
    </source>
</reference>
<dbReference type="InterPro" id="IPR050398">
    <property type="entry name" value="HssS/ArlS-like"/>
</dbReference>
<dbReference type="InterPro" id="IPR003660">
    <property type="entry name" value="HAMP_dom"/>
</dbReference>
<dbReference type="InterPro" id="IPR004358">
    <property type="entry name" value="Sig_transdc_His_kin-like_C"/>
</dbReference>
<evidence type="ECO:0000259" key="15">
    <source>
        <dbReference type="PROSITE" id="PS50109"/>
    </source>
</evidence>
<dbReference type="Pfam" id="PF00672">
    <property type="entry name" value="HAMP"/>
    <property type="match status" value="1"/>
</dbReference>
<dbReference type="CDD" id="cd06225">
    <property type="entry name" value="HAMP"/>
    <property type="match status" value="1"/>
</dbReference>
<keyword evidence="4" id="KW-1003">Cell membrane</keyword>
<keyword evidence="5" id="KW-0597">Phosphoprotein</keyword>
<dbReference type="InterPro" id="IPR003594">
    <property type="entry name" value="HATPase_dom"/>
</dbReference>
<keyword evidence="13 14" id="KW-0472">Membrane</keyword>
<evidence type="ECO:0000256" key="4">
    <source>
        <dbReference type="ARBA" id="ARBA00022475"/>
    </source>
</evidence>
<proteinExistence type="predicted"/>
<dbReference type="InterPro" id="IPR003661">
    <property type="entry name" value="HisK_dim/P_dom"/>
</dbReference>
<evidence type="ECO:0000256" key="7">
    <source>
        <dbReference type="ARBA" id="ARBA00022692"/>
    </source>
</evidence>
<keyword evidence="10" id="KW-0067">ATP-binding</keyword>
<feature type="domain" description="Histidine kinase" evidence="15">
    <location>
        <begin position="239"/>
        <end position="450"/>
    </location>
</feature>
<dbReference type="SUPFAM" id="SSF47384">
    <property type="entry name" value="Homodimeric domain of signal transducing histidine kinase"/>
    <property type="match status" value="1"/>
</dbReference>
<keyword evidence="12" id="KW-0902">Two-component regulatory system</keyword>
<keyword evidence="11 14" id="KW-1133">Transmembrane helix</keyword>
<evidence type="ECO:0000256" key="1">
    <source>
        <dbReference type="ARBA" id="ARBA00000085"/>
    </source>
</evidence>
<dbReference type="Pfam" id="PF00512">
    <property type="entry name" value="HisKA"/>
    <property type="match status" value="1"/>
</dbReference>
<evidence type="ECO:0000313" key="18">
    <source>
        <dbReference type="Proteomes" id="UP000653045"/>
    </source>
</evidence>
<comment type="catalytic activity">
    <reaction evidence="1">
        <text>ATP + protein L-histidine = ADP + protein N-phospho-L-histidine.</text>
        <dbReference type="EC" id="2.7.13.3"/>
    </reaction>
</comment>
<gene>
    <name evidence="17" type="ORF">JHK62_02900</name>
</gene>
<comment type="caution">
    <text evidence="17">The sequence shown here is derived from an EMBL/GenBank/DDBJ whole genome shotgun (WGS) entry which is preliminary data.</text>
</comment>
<dbReference type="InterPro" id="IPR005467">
    <property type="entry name" value="His_kinase_dom"/>
</dbReference>
<dbReference type="Gene3D" id="6.10.340.10">
    <property type="match status" value="1"/>
</dbReference>
<keyword evidence="8" id="KW-0547">Nucleotide-binding</keyword>
<evidence type="ECO:0000256" key="10">
    <source>
        <dbReference type="ARBA" id="ARBA00022840"/>
    </source>
</evidence>
<name>A0ABS0ZHZ9_9STRE</name>
<protein>
    <recommendedName>
        <fullName evidence="3">histidine kinase</fullName>
        <ecNumber evidence="3">2.7.13.3</ecNumber>
    </recommendedName>
</protein>
<organism evidence="17 18">
    <name type="scientific">Streptococcus pacificus</name>
    <dbReference type="NCBI Taxonomy" id="2740577"/>
    <lineage>
        <taxon>Bacteria</taxon>
        <taxon>Bacillati</taxon>
        <taxon>Bacillota</taxon>
        <taxon>Bacilli</taxon>
        <taxon>Lactobacillales</taxon>
        <taxon>Streptococcaceae</taxon>
        <taxon>Streptococcus</taxon>
    </lineage>
</organism>
<evidence type="ECO:0000256" key="14">
    <source>
        <dbReference type="SAM" id="Phobius"/>
    </source>
</evidence>
<evidence type="ECO:0000256" key="6">
    <source>
        <dbReference type="ARBA" id="ARBA00022679"/>
    </source>
</evidence>
<dbReference type="SMART" id="SM00304">
    <property type="entry name" value="HAMP"/>
    <property type="match status" value="1"/>
</dbReference>
<dbReference type="InterPro" id="IPR036890">
    <property type="entry name" value="HATPase_C_sf"/>
</dbReference>
<keyword evidence="7 14" id="KW-0812">Transmembrane</keyword>
<evidence type="ECO:0000256" key="3">
    <source>
        <dbReference type="ARBA" id="ARBA00012438"/>
    </source>
</evidence>
<dbReference type="PRINTS" id="PR00344">
    <property type="entry name" value="BCTRLSENSOR"/>
</dbReference>
<keyword evidence="18" id="KW-1185">Reference proteome</keyword>
<feature type="transmembrane region" description="Helical" evidence="14">
    <location>
        <begin position="21"/>
        <end position="41"/>
    </location>
</feature>
<comment type="subcellular location">
    <subcellularLocation>
        <location evidence="2">Cell membrane</location>
        <topology evidence="2">Multi-pass membrane protein</topology>
    </subcellularLocation>
</comment>
<dbReference type="SMART" id="SM00387">
    <property type="entry name" value="HATPase_c"/>
    <property type="match status" value="1"/>
</dbReference>
<dbReference type="Pfam" id="PF02518">
    <property type="entry name" value="HATPase_c"/>
    <property type="match status" value="1"/>
</dbReference>
<feature type="domain" description="HAMP" evidence="16">
    <location>
        <begin position="177"/>
        <end position="231"/>
    </location>
</feature>
<evidence type="ECO:0000313" key="17">
    <source>
        <dbReference type="EMBL" id="MBJ8325629.1"/>
    </source>
</evidence>
<evidence type="ECO:0000256" key="11">
    <source>
        <dbReference type="ARBA" id="ARBA00022989"/>
    </source>
</evidence>
<dbReference type="Proteomes" id="UP000653045">
    <property type="component" value="Unassembled WGS sequence"/>
</dbReference>
<dbReference type="SUPFAM" id="SSF158472">
    <property type="entry name" value="HAMP domain-like"/>
    <property type="match status" value="1"/>
</dbReference>
<evidence type="ECO:0000256" key="9">
    <source>
        <dbReference type="ARBA" id="ARBA00022777"/>
    </source>
</evidence>
<keyword evidence="9 17" id="KW-0418">Kinase</keyword>
<accession>A0ABS0ZHZ9</accession>
<evidence type="ECO:0000259" key="16">
    <source>
        <dbReference type="PROSITE" id="PS50885"/>
    </source>
</evidence>
<keyword evidence="6" id="KW-0808">Transferase</keyword>
<dbReference type="InterPro" id="IPR036097">
    <property type="entry name" value="HisK_dim/P_sf"/>
</dbReference>
<evidence type="ECO:0000256" key="8">
    <source>
        <dbReference type="ARBA" id="ARBA00022741"/>
    </source>
</evidence>
<dbReference type="GO" id="GO:0016301">
    <property type="term" value="F:kinase activity"/>
    <property type="evidence" value="ECO:0007669"/>
    <property type="project" value="UniProtKB-KW"/>
</dbReference>
<dbReference type="CDD" id="cd00082">
    <property type="entry name" value="HisKA"/>
    <property type="match status" value="1"/>
</dbReference>
<dbReference type="PROSITE" id="PS50885">
    <property type="entry name" value="HAMP"/>
    <property type="match status" value="1"/>
</dbReference>
<dbReference type="SMART" id="SM00388">
    <property type="entry name" value="HisKA"/>
    <property type="match status" value="1"/>
</dbReference>
<dbReference type="Gene3D" id="1.10.287.130">
    <property type="match status" value="1"/>
</dbReference>
<dbReference type="EMBL" id="JAENBO010000001">
    <property type="protein sequence ID" value="MBJ8325629.1"/>
    <property type="molecule type" value="Genomic_DNA"/>
</dbReference>
<dbReference type="EC" id="2.7.13.3" evidence="3"/>
<dbReference type="PROSITE" id="PS50109">
    <property type="entry name" value="HIS_KIN"/>
    <property type="match status" value="1"/>
</dbReference>
<evidence type="ECO:0000256" key="13">
    <source>
        <dbReference type="ARBA" id="ARBA00023136"/>
    </source>
</evidence>
<dbReference type="SUPFAM" id="SSF55874">
    <property type="entry name" value="ATPase domain of HSP90 chaperone/DNA topoisomerase II/histidine kinase"/>
    <property type="match status" value="1"/>
</dbReference>
<dbReference type="RefSeq" id="WP_199575173.1">
    <property type="nucleotide sequence ID" value="NZ_JAENBO010000001.1"/>
</dbReference>
<sequence>MSFPNKKTFSRKRSIITTITLWYSFFIFIILIAVVIASFFVSRTISETAGQRELQSQAIEMVEELDEDDDELEEFESFDDGIYYAIYDSSNQVLQGSFPHFFDAGLPFKPDKISDVTNNGRTFQYYDLAIANSNQWLRAIRVKNQMGEGLRTLLTSVIIVLPLVMFFVIVGGYLILKKSFQPIKKITATAQEITNKKDYSKRIAVSDKGDELTNLAQVINTMLASIDQSFKREKQFNNDVSHELRTPVTVILSESEYGKDYADTMEDAKESFNVIHRQSQLMKKMVEQILELTRAENKTQLTMETIDFSQFVNQFLEDSKRLFNEQSIFLDTQIEEGINLVGDPILLKRLIDNLISNAVKFTKDKIRVSLSQSENNIILSIKDNGQGIAKQELEKIWHRFYRIDSSRHTKGVGLGLSLVKEIATLHQAQVRVESELGHGSDFKVIFKTNR</sequence>
<feature type="transmembrane region" description="Helical" evidence="14">
    <location>
        <begin position="153"/>
        <end position="176"/>
    </location>
</feature>
<dbReference type="Gene3D" id="3.30.565.10">
    <property type="entry name" value="Histidine kinase-like ATPase, C-terminal domain"/>
    <property type="match status" value="1"/>
</dbReference>
<dbReference type="PANTHER" id="PTHR45528:SF1">
    <property type="entry name" value="SENSOR HISTIDINE KINASE CPXA"/>
    <property type="match status" value="1"/>
</dbReference>
<dbReference type="PANTHER" id="PTHR45528">
    <property type="entry name" value="SENSOR HISTIDINE KINASE CPXA"/>
    <property type="match status" value="1"/>
</dbReference>
<evidence type="ECO:0000256" key="2">
    <source>
        <dbReference type="ARBA" id="ARBA00004651"/>
    </source>
</evidence>
<evidence type="ECO:0000256" key="12">
    <source>
        <dbReference type="ARBA" id="ARBA00023012"/>
    </source>
</evidence>
<evidence type="ECO:0000256" key="5">
    <source>
        <dbReference type="ARBA" id="ARBA00022553"/>
    </source>
</evidence>